<organism evidence="2 3">
    <name type="scientific">Boletus reticuloceps</name>
    <dbReference type="NCBI Taxonomy" id="495285"/>
    <lineage>
        <taxon>Eukaryota</taxon>
        <taxon>Fungi</taxon>
        <taxon>Dikarya</taxon>
        <taxon>Basidiomycota</taxon>
        <taxon>Agaricomycotina</taxon>
        <taxon>Agaricomycetes</taxon>
        <taxon>Agaricomycetidae</taxon>
        <taxon>Boletales</taxon>
        <taxon>Boletineae</taxon>
        <taxon>Boletaceae</taxon>
        <taxon>Boletoideae</taxon>
        <taxon>Boletus</taxon>
    </lineage>
</organism>
<gene>
    <name evidence="2" type="ORF">JVT61DRAFT_35</name>
</gene>
<accession>A0A8I2Z282</accession>
<evidence type="ECO:0000313" key="3">
    <source>
        <dbReference type="Proteomes" id="UP000683000"/>
    </source>
</evidence>
<dbReference type="EMBL" id="JAGFBS010000001">
    <property type="protein sequence ID" value="KAG6381463.1"/>
    <property type="molecule type" value="Genomic_DNA"/>
</dbReference>
<evidence type="ECO:0000313" key="2">
    <source>
        <dbReference type="EMBL" id="KAG6381463.1"/>
    </source>
</evidence>
<sequence length="112" mass="12372">MLKKVGTFNKHRLSSIKSPVPTFQSYDGHSDKRLEILFKVLPVNSTINLKTRVQVMLVRNLDDGLTNGTIGTAKGFYSYKQATGDGNYTKKVGFMRNIQVTNGSVPISYSAA</sequence>
<proteinExistence type="predicted"/>
<dbReference type="OrthoDB" id="432234at2759"/>
<feature type="domain" description="DNA helicase Pif1-like 2B" evidence="1">
    <location>
        <begin position="43"/>
        <end position="72"/>
    </location>
</feature>
<reference evidence="2" key="1">
    <citation type="submission" date="2021-03" db="EMBL/GenBank/DDBJ databases">
        <title>Evolutionary innovations through gain and loss of genes in the ectomycorrhizal Boletales.</title>
        <authorList>
            <person name="Wu G."/>
            <person name="Miyauchi S."/>
            <person name="Morin E."/>
            <person name="Yang Z.-L."/>
            <person name="Xu J."/>
            <person name="Martin F.M."/>
        </authorList>
    </citation>
    <scope>NUCLEOTIDE SEQUENCE</scope>
    <source>
        <strain evidence="2">BR01</strain>
    </source>
</reference>
<keyword evidence="3" id="KW-1185">Reference proteome</keyword>
<dbReference type="AlphaFoldDB" id="A0A8I2Z282"/>
<dbReference type="InterPro" id="IPR049163">
    <property type="entry name" value="Pif1-like_2B_dom"/>
</dbReference>
<dbReference type="Proteomes" id="UP000683000">
    <property type="component" value="Unassembled WGS sequence"/>
</dbReference>
<protein>
    <recommendedName>
        <fullName evidence="1">DNA helicase Pif1-like 2B domain-containing protein</fullName>
    </recommendedName>
</protein>
<name>A0A8I2Z282_9AGAM</name>
<dbReference type="Pfam" id="PF21530">
    <property type="entry name" value="Pif1_2B_dom"/>
    <property type="match status" value="1"/>
</dbReference>
<evidence type="ECO:0000259" key="1">
    <source>
        <dbReference type="Pfam" id="PF21530"/>
    </source>
</evidence>
<comment type="caution">
    <text evidence="2">The sequence shown here is derived from an EMBL/GenBank/DDBJ whole genome shotgun (WGS) entry which is preliminary data.</text>
</comment>